<dbReference type="RefSeq" id="WP_373655040.1">
    <property type="nucleotide sequence ID" value="NZ_JBGUAW010000003.1"/>
</dbReference>
<dbReference type="InterPro" id="IPR008312">
    <property type="entry name" value="T6SS_TssB1"/>
</dbReference>
<organism evidence="1 2">
    <name type="scientific">Thiohalorhabdus methylotrophus</name>
    <dbReference type="NCBI Taxonomy" id="3242694"/>
    <lineage>
        <taxon>Bacteria</taxon>
        <taxon>Pseudomonadati</taxon>
        <taxon>Pseudomonadota</taxon>
        <taxon>Gammaproteobacteria</taxon>
        <taxon>Thiohalorhabdales</taxon>
        <taxon>Thiohalorhabdaceae</taxon>
        <taxon>Thiohalorhabdus</taxon>
    </lineage>
</organism>
<evidence type="ECO:0000313" key="1">
    <source>
        <dbReference type="EMBL" id="MFA9460256.1"/>
    </source>
</evidence>
<evidence type="ECO:0000313" key="2">
    <source>
        <dbReference type="Proteomes" id="UP001575181"/>
    </source>
</evidence>
<comment type="caution">
    <text evidence="1">The sequence shown here is derived from an EMBL/GenBank/DDBJ whole genome shotgun (WGS) entry which is preliminary data.</text>
</comment>
<dbReference type="PANTHER" id="PTHR35850:SF2">
    <property type="entry name" value="TYPE VI SECRETION SYSTEM CONTRACTILE SHEATH SMALL SUBUNIT"/>
    <property type="match status" value="1"/>
</dbReference>
<sequence length="162" mass="18270">MAKPTQGSVAPKERVNIVYKPATGEATERVELPLRALVLGDFTKRADDRSIEEREPVQVGPDNFDEVMESMDLELSFSVPNRLTEQGQKEVEVKLNPKELADFHPDRILEAVPEMQKTLAVREALKALKGPIGNIPEVRRTIQRLLQDEETRSQLESELGIK</sequence>
<protein>
    <submittedName>
        <fullName evidence="1">Type VI secretion system contractile sheath small subunit</fullName>
    </submittedName>
</protein>
<accession>A0ABV4TUK1</accession>
<dbReference type="PANTHER" id="PTHR35850">
    <property type="entry name" value="CYTOPLASMIC PROTEIN-RELATED"/>
    <property type="match status" value="1"/>
</dbReference>
<keyword evidence="2" id="KW-1185">Reference proteome</keyword>
<dbReference type="NCBIfam" id="TIGR03358">
    <property type="entry name" value="VI_chp_5"/>
    <property type="match status" value="1"/>
</dbReference>
<gene>
    <name evidence="1" type="primary">tssB</name>
    <name evidence="1" type="ORF">ACERLL_05390</name>
</gene>
<dbReference type="Proteomes" id="UP001575181">
    <property type="component" value="Unassembled WGS sequence"/>
</dbReference>
<dbReference type="Pfam" id="PF05591">
    <property type="entry name" value="T6SS_VipA"/>
    <property type="match status" value="1"/>
</dbReference>
<reference evidence="1 2" key="1">
    <citation type="submission" date="2024-08" db="EMBL/GenBank/DDBJ databases">
        <title>Whole-genome sequencing of halo(alkali)philic microorganisms from hypersaline lakes.</title>
        <authorList>
            <person name="Sorokin D.Y."/>
            <person name="Merkel A.Y."/>
            <person name="Messina E."/>
            <person name="Yakimov M."/>
        </authorList>
    </citation>
    <scope>NUCLEOTIDE SEQUENCE [LARGE SCALE GENOMIC DNA]</scope>
    <source>
        <strain evidence="1 2">Cl-TMA</strain>
    </source>
</reference>
<proteinExistence type="predicted"/>
<dbReference type="EMBL" id="JBGUAW010000003">
    <property type="protein sequence ID" value="MFA9460256.1"/>
    <property type="molecule type" value="Genomic_DNA"/>
</dbReference>
<name>A0ABV4TUK1_9GAMM</name>
<dbReference type="PIRSF" id="PIRSF028301">
    <property type="entry name" value="UCP028301"/>
    <property type="match status" value="1"/>
</dbReference>